<gene>
    <name evidence="7" type="ORF">F7O84_05175</name>
</gene>
<dbReference type="CDD" id="cd06171">
    <property type="entry name" value="Sigma70_r4"/>
    <property type="match status" value="1"/>
</dbReference>
<dbReference type="InterPro" id="IPR039425">
    <property type="entry name" value="RNA_pol_sigma-70-like"/>
</dbReference>
<dbReference type="InterPro" id="IPR013325">
    <property type="entry name" value="RNA_pol_sigma_r2"/>
</dbReference>
<dbReference type="InterPro" id="IPR007627">
    <property type="entry name" value="RNA_pol_sigma70_r2"/>
</dbReference>
<dbReference type="RefSeq" id="WP_151142629.1">
    <property type="nucleotide sequence ID" value="NZ_WAGX01000004.1"/>
</dbReference>
<dbReference type="Gene3D" id="1.10.1740.10">
    <property type="match status" value="1"/>
</dbReference>
<dbReference type="PANTHER" id="PTHR43133">
    <property type="entry name" value="RNA POLYMERASE ECF-TYPE SIGMA FACTO"/>
    <property type="match status" value="1"/>
</dbReference>
<keyword evidence="3" id="KW-0731">Sigma factor</keyword>
<proteinExistence type="inferred from homology"/>
<evidence type="ECO:0000259" key="6">
    <source>
        <dbReference type="Pfam" id="PF08281"/>
    </source>
</evidence>
<evidence type="ECO:0000256" key="3">
    <source>
        <dbReference type="ARBA" id="ARBA00023082"/>
    </source>
</evidence>
<accession>A0A7V7QMJ8</accession>
<dbReference type="PANTHER" id="PTHR43133:SF51">
    <property type="entry name" value="RNA POLYMERASE SIGMA FACTOR"/>
    <property type="match status" value="1"/>
</dbReference>
<dbReference type="Pfam" id="PF04542">
    <property type="entry name" value="Sigma70_r2"/>
    <property type="match status" value="1"/>
</dbReference>
<dbReference type="NCBIfam" id="TIGR02937">
    <property type="entry name" value="sigma70-ECF"/>
    <property type="match status" value="1"/>
</dbReference>
<feature type="domain" description="RNA polymerase sigma factor 70 region 4 type 2" evidence="6">
    <location>
        <begin position="105"/>
        <end position="156"/>
    </location>
</feature>
<dbReference type="InterPro" id="IPR014284">
    <property type="entry name" value="RNA_pol_sigma-70_dom"/>
</dbReference>
<keyword evidence="4" id="KW-0804">Transcription</keyword>
<protein>
    <submittedName>
        <fullName evidence="7">Sigma-70 family RNA polymerase sigma factor</fullName>
    </submittedName>
</protein>
<name>A0A7V7QMJ8_9FIRM</name>
<evidence type="ECO:0000313" key="8">
    <source>
        <dbReference type="Proteomes" id="UP000461768"/>
    </source>
</evidence>
<dbReference type="GO" id="GO:0016987">
    <property type="term" value="F:sigma factor activity"/>
    <property type="evidence" value="ECO:0007669"/>
    <property type="project" value="UniProtKB-KW"/>
</dbReference>
<dbReference type="InterPro" id="IPR013249">
    <property type="entry name" value="RNA_pol_sigma70_r4_t2"/>
</dbReference>
<evidence type="ECO:0000256" key="2">
    <source>
        <dbReference type="ARBA" id="ARBA00023015"/>
    </source>
</evidence>
<comment type="caution">
    <text evidence="7">The sequence shown here is derived from an EMBL/GenBank/DDBJ whole genome shotgun (WGS) entry which is preliminary data.</text>
</comment>
<keyword evidence="2" id="KW-0805">Transcription regulation</keyword>
<dbReference type="Gene3D" id="1.10.10.10">
    <property type="entry name" value="Winged helix-like DNA-binding domain superfamily/Winged helix DNA-binding domain"/>
    <property type="match status" value="1"/>
</dbReference>
<dbReference type="AlphaFoldDB" id="A0A7V7QMJ8"/>
<sequence length="162" mass="19431">MNNIEEFYKSHGKKVYFFLLSFVHNEDLAQDLTQETFFQAMKTINNYRGDCKPSVWLCQIAKHIWYKYLKDNNKVECISIEQIYKNIPDSYDIDSQIIRKEDKIEFYKKLQKLDTSMKEVVYLRISSDLSFAEIGEIMGQSENWARVTFYRAKKKLMEAIYK</sequence>
<evidence type="ECO:0000313" key="7">
    <source>
        <dbReference type="EMBL" id="KAB1439778.1"/>
    </source>
</evidence>
<dbReference type="OrthoDB" id="9795666at2"/>
<reference evidence="7 8" key="1">
    <citation type="submission" date="2019-09" db="EMBL/GenBank/DDBJ databases">
        <authorList>
            <person name="Valk L.C."/>
        </authorList>
    </citation>
    <scope>NUCLEOTIDE SEQUENCE [LARGE SCALE GENOMIC DNA]</scope>
    <source>
        <strain evidence="7">GalUA</strain>
    </source>
</reference>
<dbReference type="InterPro" id="IPR036388">
    <property type="entry name" value="WH-like_DNA-bd_sf"/>
</dbReference>
<evidence type="ECO:0000259" key="5">
    <source>
        <dbReference type="Pfam" id="PF04542"/>
    </source>
</evidence>
<evidence type="ECO:0000256" key="1">
    <source>
        <dbReference type="ARBA" id="ARBA00010641"/>
    </source>
</evidence>
<keyword evidence="8" id="KW-1185">Reference proteome</keyword>
<dbReference type="InterPro" id="IPR013324">
    <property type="entry name" value="RNA_pol_sigma_r3/r4-like"/>
</dbReference>
<dbReference type="SUPFAM" id="SSF88946">
    <property type="entry name" value="Sigma2 domain of RNA polymerase sigma factors"/>
    <property type="match status" value="1"/>
</dbReference>
<dbReference type="Pfam" id="PF08281">
    <property type="entry name" value="Sigma70_r4_2"/>
    <property type="match status" value="1"/>
</dbReference>
<dbReference type="GO" id="GO:0006352">
    <property type="term" value="P:DNA-templated transcription initiation"/>
    <property type="evidence" value="ECO:0007669"/>
    <property type="project" value="InterPro"/>
</dbReference>
<feature type="domain" description="RNA polymerase sigma-70 region 2" evidence="5">
    <location>
        <begin position="7"/>
        <end position="74"/>
    </location>
</feature>
<organism evidence="7 8">
    <name type="scientific">Candidatus Galacturonatibacter soehngenii</name>
    <dbReference type="NCBI Taxonomy" id="2307010"/>
    <lineage>
        <taxon>Bacteria</taxon>
        <taxon>Bacillati</taxon>
        <taxon>Bacillota</taxon>
        <taxon>Clostridia</taxon>
        <taxon>Lachnospirales</taxon>
        <taxon>Lachnospiraceae</taxon>
        <taxon>Candidatus Galacturonatibacter</taxon>
    </lineage>
</organism>
<reference evidence="7 8" key="2">
    <citation type="submission" date="2020-02" db="EMBL/GenBank/DDBJ databases">
        <title>Candidatus Galacturonibacter soehngenii shows hetero-acetogenic catabolism of galacturonic acid but lacks a canonical carbon monoxide dehydrogenase/acetyl-CoA synthase complex.</title>
        <authorList>
            <person name="Diender M."/>
            <person name="Stouten G.R."/>
            <person name="Petersen J.F."/>
            <person name="Nielsen P.H."/>
            <person name="Dueholm M.S."/>
            <person name="Pronk J.T."/>
            <person name="Van Loosdrecht M.C.M."/>
        </authorList>
    </citation>
    <scope>NUCLEOTIDE SEQUENCE [LARGE SCALE GENOMIC DNA]</scope>
    <source>
        <strain evidence="7">GalUA</strain>
    </source>
</reference>
<dbReference type="SUPFAM" id="SSF88659">
    <property type="entry name" value="Sigma3 and sigma4 domains of RNA polymerase sigma factors"/>
    <property type="match status" value="1"/>
</dbReference>
<dbReference type="Proteomes" id="UP000461768">
    <property type="component" value="Unassembled WGS sequence"/>
</dbReference>
<evidence type="ECO:0000256" key="4">
    <source>
        <dbReference type="ARBA" id="ARBA00023163"/>
    </source>
</evidence>
<dbReference type="EMBL" id="WAGX01000004">
    <property type="protein sequence ID" value="KAB1439778.1"/>
    <property type="molecule type" value="Genomic_DNA"/>
</dbReference>
<dbReference type="GO" id="GO:0003677">
    <property type="term" value="F:DNA binding"/>
    <property type="evidence" value="ECO:0007669"/>
    <property type="project" value="InterPro"/>
</dbReference>
<comment type="similarity">
    <text evidence="1">Belongs to the sigma-70 factor family. ECF subfamily.</text>
</comment>